<protein>
    <submittedName>
        <fullName evidence="1">Uncharacterized protein</fullName>
    </submittedName>
</protein>
<reference evidence="1" key="1">
    <citation type="submission" date="2021-01" db="EMBL/GenBank/DDBJ databases">
        <authorList>
            <person name="Corre E."/>
            <person name="Pelletier E."/>
            <person name="Niang G."/>
            <person name="Scheremetjew M."/>
            <person name="Finn R."/>
            <person name="Kale V."/>
            <person name="Holt S."/>
            <person name="Cochrane G."/>
            <person name="Meng A."/>
            <person name="Brown T."/>
            <person name="Cohen L."/>
        </authorList>
    </citation>
    <scope>NUCLEOTIDE SEQUENCE</scope>
    <source>
        <strain evidence="1">Pbaha01</strain>
    </source>
</reference>
<proteinExistence type="predicted"/>
<gene>
    <name evidence="1" type="ORF">PBAH0796_LOCUS30830</name>
</gene>
<sequence length="250" mass="27049">MVRLPLRSGSLTRIQARVVAKPGGVLLAPLSGRPCVSYSASVLQRRHDSVQPPPLAFHSAGSDFLLELSGPSQISIAVKNRDIGLFDMSTGLQVKECTFMAAPDAWRGFVLAHLVPSADASTHFGNCVDLGPDSSPLEFRECALLVGSVVTCIGELVRDERGALHAKPWWPRLPAVEKAPSEPPIPGKRGAWCLGRAVPWLASVGSREQPISVPREGLSGRVMVSDHPRFLGNAAWQAQSHWWLDVPEYV</sequence>
<organism evidence="1">
    <name type="scientific">Pyrodinium bahamense</name>
    <dbReference type="NCBI Taxonomy" id="73915"/>
    <lineage>
        <taxon>Eukaryota</taxon>
        <taxon>Sar</taxon>
        <taxon>Alveolata</taxon>
        <taxon>Dinophyceae</taxon>
        <taxon>Gonyaulacales</taxon>
        <taxon>Pyrocystaceae</taxon>
        <taxon>Pyrodinium</taxon>
    </lineage>
</organism>
<name>A0A7S0B9G6_9DINO</name>
<evidence type="ECO:0000313" key="1">
    <source>
        <dbReference type="EMBL" id="CAD8387142.1"/>
    </source>
</evidence>
<dbReference type="AlphaFoldDB" id="A0A7S0B9G6"/>
<accession>A0A7S0B9G6</accession>
<dbReference type="EMBL" id="HBEG01050599">
    <property type="protein sequence ID" value="CAD8387142.1"/>
    <property type="molecule type" value="Transcribed_RNA"/>
</dbReference>